<keyword evidence="6" id="KW-0067">ATP-binding</keyword>
<dbReference type="InterPro" id="IPR032675">
    <property type="entry name" value="LRR_dom_sf"/>
</dbReference>
<feature type="domain" description="Disease resistance protein winged helix" evidence="9">
    <location>
        <begin position="427"/>
        <end position="494"/>
    </location>
</feature>
<dbReference type="SUPFAM" id="SSF52058">
    <property type="entry name" value="L domain-like"/>
    <property type="match status" value="1"/>
</dbReference>
<keyword evidence="3" id="KW-0677">Repeat</keyword>
<evidence type="ECO:0000259" key="8">
    <source>
        <dbReference type="Pfam" id="PF23247"/>
    </source>
</evidence>
<dbReference type="OrthoDB" id="1691503at2759"/>
<keyword evidence="2" id="KW-0433">Leucine-rich repeat</keyword>
<dbReference type="EMBL" id="NKQK01000003">
    <property type="protein sequence ID" value="PSS32824.1"/>
    <property type="molecule type" value="Genomic_DNA"/>
</dbReference>
<dbReference type="InParanoid" id="A0A2R6RS12"/>
<evidence type="ECO:0000256" key="3">
    <source>
        <dbReference type="ARBA" id="ARBA00022737"/>
    </source>
</evidence>
<evidence type="ECO:0000313" key="12">
    <source>
        <dbReference type="Proteomes" id="UP000241394"/>
    </source>
</evidence>
<keyword evidence="5" id="KW-0611">Plant defense</keyword>
<dbReference type="Pfam" id="PF23559">
    <property type="entry name" value="WHD_DRP"/>
    <property type="match status" value="1"/>
</dbReference>
<dbReference type="InterPro" id="IPR027417">
    <property type="entry name" value="P-loop_NTPase"/>
</dbReference>
<dbReference type="Pfam" id="PF23598">
    <property type="entry name" value="LRR_14"/>
    <property type="match status" value="1"/>
</dbReference>
<dbReference type="SUPFAM" id="SSF52540">
    <property type="entry name" value="P-loop containing nucleoside triphosphate hydrolases"/>
    <property type="match status" value="1"/>
</dbReference>
<name>A0A2R6RS12_ACTCC</name>
<evidence type="ECO:0000259" key="7">
    <source>
        <dbReference type="Pfam" id="PF00931"/>
    </source>
</evidence>
<dbReference type="InterPro" id="IPR002182">
    <property type="entry name" value="NB-ARC"/>
</dbReference>
<dbReference type="Gene3D" id="3.40.50.300">
    <property type="entry name" value="P-loop containing nucleotide triphosphate hydrolases"/>
    <property type="match status" value="1"/>
</dbReference>
<dbReference type="PANTHER" id="PTHR33463">
    <property type="entry name" value="NB-ARC DOMAIN-CONTAINING PROTEIN-RELATED"/>
    <property type="match status" value="1"/>
</dbReference>
<keyword evidence="4" id="KW-0547">Nucleotide-binding</keyword>
<dbReference type="InterPro" id="IPR058922">
    <property type="entry name" value="WHD_DRP"/>
</dbReference>
<sequence length="1014" mass="115621">MAGTIAVVGAISSAVGATAGVVQAVSQGKPVFWDPLTNEDDFTGNVEEFLDDLNEKLQKLGFTRKEFENKVQRNKMNAPSETYMAWIGKVGNVDNQVKNLVAEYKKQSKEGILSWFPPCSDISEDMKKMYKKVMNLLHESNLIGDKMFVDQLPEPVVKRRGPDIKNFGTLGKQMTEILGFLKSSKANKIGIQGTVGIGKTTIMLNLNNHEQVAKMFDIVIWLTVSKEGSRKNLERENLQRAIVERLKLNVGGTRNADEVAERILMELKGKKYLLLLDDVKEYLDLHEKIGIPDCNNGSKIVLTTRLRQVCPSMVDKVIKVAYLSIGDSWKMFQNVLDSPKLMENPNIRKLARRVCKECSGLPLLIEKVANTFKLKNNEFLWSDGLNSWRMWPEKESQGIREMYKLLKFCYDDLDDDHYKKCFLYGALYPEDSVINREYLLECWAAEDFLGNDDGLTKKSLMFGHHILGHLKNVSLLEEGESENHVTMHKFIRQVAIYILEDDHESNYMVETSKALREPPDVECWSEKNRISLGDNKLEQLPDSPNCGMLSTLFLQKNLSLKTIPISFFSHMKELRVLDLSHTGIILLPSSLSTLIGLKVLYLNNCKHLVELPSHIVELVHLEALDILGSGINNIPPHIENLIWLRRLRVSFSKCGNENVSQCVHFNYNIISKLSRLEEMVIDVKSPEAWSNDVVENIIKEVATLTKFRSLKFCFSNKLVDVIRLDSQNLRIHIPEATILRSFIENSSWGNVQNINFFEFYIGFQNSEHPQLPNFDEYVKYVKYCEITGSGCPILKFLDAADAFELVNNKNIRQLSDSEIASMNGIQSCLIESCDAIETIVGTVNSVVLPNLEHLYMKNLPKLESIWKGCVQPGSLTKLTTLVLTNCQMLVNIFPPGAIQQLGEIDYLKIEKCQEIEEIIEESDAVGNWNVLPKLKKLILLDMPKLRNICLIDSLKWPSLEKLEISKCQSLHTLLFNKNNAAQLKCIKAEQVWWDSLEWQNDEVRQHLKELCTLR</sequence>
<dbReference type="Gene3D" id="1.10.8.430">
    <property type="entry name" value="Helical domain of apoptotic protease-activating factors"/>
    <property type="match status" value="1"/>
</dbReference>
<evidence type="ECO:0000256" key="1">
    <source>
        <dbReference type="ARBA" id="ARBA00008894"/>
    </source>
</evidence>
<keyword evidence="12" id="KW-1185">Reference proteome</keyword>
<comment type="caution">
    <text evidence="11">The sequence shown here is derived from an EMBL/GenBank/DDBJ whole genome shotgun (WGS) entry which is preliminary data.</text>
</comment>
<dbReference type="InterPro" id="IPR057135">
    <property type="entry name" value="At4g27190-like_LRR"/>
</dbReference>
<evidence type="ECO:0000256" key="2">
    <source>
        <dbReference type="ARBA" id="ARBA00022614"/>
    </source>
</evidence>
<dbReference type="InterPro" id="IPR055414">
    <property type="entry name" value="LRR_R13L4/SHOC2-like"/>
</dbReference>
<dbReference type="GO" id="GO:0005524">
    <property type="term" value="F:ATP binding"/>
    <property type="evidence" value="ECO:0007669"/>
    <property type="project" value="UniProtKB-KW"/>
</dbReference>
<dbReference type="Pfam" id="PF00931">
    <property type="entry name" value="NB-ARC"/>
    <property type="match status" value="1"/>
</dbReference>
<evidence type="ECO:0000259" key="9">
    <source>
        <dbReference type="Pfam" id="PF23559"/>
    </source>
</evidence>
<dbReference type="Gene3D" id="1.10.10.10">
    <property type="entry name" value="Winged helix-like DNA-binding domain superfamily/Winged helix DNA-binding domain"/>
    <property type="match status" value="1"/>
</dbReference>
<dbReference type="InterPro" id="IPR042197">
    <property type="entry name" value="Apaf_helical"/>
</dbReference>
<dbReference type="InterPro" id="IPR050905">
    <property type="entry name" value="Plant_NBS-LRR"/>
</dbReference>
<reference evidence="12" key="2">
    <citation type="journal article" date="2018" name="BMC Genomics">
        <title>A manually annotated Actinidia chinensis var. chinensis (kiwifruit) genome highlights the challenges associated with draft genomes and gene prediction in plants.</title>
        <authorList>
            <person name="Pilkington S.M."/>
            <person name="Crowhurst R."/>
            <person name="Hilario E."/>
            <person name="Nardozza S."/>
            <person name="Fraser L."/>
            <person name="Peng Y."/>
            <person name="Gunaseelan K."/>
            <person name="Simpson R."/>
            <person name="Tahir J."/>
            <person name="Deroles S.C."/>
            <person name="Templeton K."/>
            <person name="Luo Z."/>
            <person name="Davy M."/>
            <person name="Cheng C."/>
            <person name="McNeilage M."/>
            <person name="Scaglione D."/>
            <person name="Liu Y."/>
            <person name="Zhang Q."/>
            <person name="Datson P."/>
            <person name="De Silva N."/>
            <person name="Gardiner S.E."/>
            <person name="Bassett H."/>
            <person name="Chagne D."/>
            <person name="McCallum J."/>
            <person name="Dzierzon H."/>
            <person name="Deng C."/>
            <person name="Wang Y.Y."/>
            <person name="Barron L."/>
            <person name="Manako K."/>
            <person name="Bowen J."/>
            <person name="Foster T.M."/>
            <person name="Erridge Z.A."/>
            <person name="Tiffin H."/>
            <person name="Waite C.N."/>
            <person name="Davies K.M."/>
            <person name="Grierson E.P."/>
            <person name="Laing W.A."/>
            <person name="Kirk R."/>
            <person name="Chen X."/>
            <person name="Wood M."/>
            <person name="Montefiori M."/>
            <person name="Brummell D.A."/>
            <person name="Schwinn K.E."/>
            <person name="Catanach A."/>
            <person name="Fullerton C."/>
            <person name="Li D."/>
            <person name="Meiyalaghan S."/>
            <person name="Nieuwenhuizen N."/>
            <person name="Read N."/>
            <person name="Prakash R."/>
            <person name="Hunter D."/>
            <person name="Zhang H."/>
            <person name="McKenzie M."/>
            <person name="Knabel M."/>
            <person name="Harris A."/>
            <person name="Allan A.C."/>
            <person name="Gleave A."/>
            <person name="Chen A."/>
            <person name="Janssen B.J."/>
            <person name="Plunkett B."/>
            <person name="Ampomah-Dwamena C."/>
            <person name="Voogd C."/>
            <person name="Leif D."/>
            <person name="Lafferty D."/>
            <person name="Souleyre E.J.F."/>
            <person name="Varkonyi-Gasic E."/>
            <person name="Gambi F."/>
            <person name="Hanley J."/>
            <person name="Yao J.L."/>
            <person name="Cheung J."/>
            <person name="David K.M."/>
            <person name="Warren B."/>
            <person name="Marsh K."/>
            <person name="Snowden K.C."/>
            <person name="Lin-Wang K."/>
            <person name="Brian L."/>
            <person name="Martinez-Sanchez M."/>
            <person name="Wang M."/>
            <person name="Ileperuma N."/>
            <person name="Macnee N."/>
            <person name="Campin R."/>
            <person name="McAtee P."/>
            <person name="Drummond R.S.M."/>
            <person name="Espley R.V."/>
            <person name="Ireland H.S."/>
            <person name="Wu R."/>
            <person name="Atkinson R.G."/>
            <person name="Karunairetnam S."/>
            <person name="Bulley S."/>
            <person name="Chunkath S."/>
            <person name="Hanley Z."/>
            <person name="Storey R."/>
            <person name="Thrimawithana A.H."/>
            <person name="Thomson S."/>
            <person name="David C."/>
            <person name="Testolin R."/>
            <person name="Huang H."/>
            <person name="Hellens R.P."/>
            <person name="Schaffer R.J."/>
        </authorList>
    </citation>
    <scope>NUCLEOTIDE SEQUENCE [LARGE SCALE GENOMIC DNA]</scope>
    <source>
        <strain evidence="12">cv. Red5</strain>
    </source>
</reference>
<dbReference type="PRINTS" id="PR00364">
    <property type="entry name" value="DISEASERSIST"/>
</dbReference>
<feature type="domain" description="NB-ARC" evidence="7">
    <location>
        <begin position="173"/>
        <end position="335"/>
    </location>
</feature>
<accession>A0A2R6RS12</accession>
<dbReference type="PANTHER" id="PTHR33463:SF209">
    <property type="entry name" value="DISEASE RESISTANCE PROTEIN RPS2-LIKE"/>
    <property type="match status" value="1"/>
</dbReference>
<feature type="domain" description="Disease resistance R13L4/SHOC-2-like LRR" evidence="10">
    <location>
        <begin position="536"/>
        <end position="747"/>
    </location>
</feature>
<organism evidence="11 12">
    <name type="scientific">Actinidia chinensis var. chinensis</name>
    <name type="common">Chinese soft-hair kiwi</name>
    <dbReference type="NCBI Taxonomy" id="1590841"/>
    <lineage>
        <taxon>Eukaryota</taxon>
        <taxon>Viridiplantae</taxon>
        <taxon>Streptophyta</taxon>
        <taxon>Embryophyta</taxon>
        <taxon>Tracheophyta</taxon>
        <taxon>Spermatophyta</taxon>
        <taxon>Magnoliopsida</taxon>
        <taxon>eudicotyledons</taxon>
        <taxon>Gunneridae</taxon>
        <taxon>Pentapetalae</taxon>
        <taxon>asterids</taxon>
        <taxon>Ericales</taxon>
        <taxon>Actinidiaceae</taxon>
        <taxon>Actinidia</taxon>
    </lineage>
</organism>
<proteinExistence type="inferred from homology"/>
<dbReference type="Gene3D" id="3.80.10.10">
    <property type="entry name" value="Ribonuclease Inhibitor"/>
    <property type="match status" value="2"/>
</dbReference>
<dbReference type="Pfam" id="PF23247">
    <property type="entry name" value="LRR_RPS2"/>
    <property type="match status" value="1"/>
</dbReference>
<comment type="similarity">
    <text evidence="1">Belongs to the disease resistance NB-LRR family.</text>
</comment>
<evidence type="ECO:0000256" key="5">
    <source>
        <dbReference type="ARBA" id="ARBA00022821"/>
    </source>
</evidence>
<dbReference type="GO" id="GO:0043531">
    <property type="term" value="F:ADP binding"/>
    <property type="evidence" value="ECO:0007669"/>
    <property type="project" value="InterPro"/>
</dbReference>
<gene>
    <name evidence="11" type="ORF">CEY00_Acc33568</name>
</gene>
<evidence type="ECO:0000256" key="6">
    <source>
        <dbReference type="ARBA" id="ARBA00022840"/>
    </source>
</evidence>
<dbReference type="AlphaFoldDB" id="A0A2R6RS12"/>
<evidence type="ECO:0000313" key="11">
    <source>
        <dbReference type="EMBL" id="PSS32824.1"/>
    </source>
</evidence>
<protein>
    <submittedName>
        <fullName evidence="11">Disease resistance protein</fullName>
    </submittedName>
</protein>
<dbReference type="Proteomes" id="UP000241394">
    <property type="component" value="Chromosome LG3"/>
</dbReference>
<dbReference type="STRING" id="1590841.A0A2R6RS12"/>
<dbReference type="InterPro" id="IPR036388">
    <property type="entry name" value="WH-like_DNA-bd_sf"/>
</dbReference>
<dbReference type="GO" id="GO:0006952">
    <property type="term" value="P:defense response"/>
    <property type="evidence" value="ECO:0007669"/>
    <property type="project" value="UniProtKB-KW"/>
</dbReference>
<feature type="domain" description="Disease resistance protein At4g27190-like leucine-rich repeats" evidence="8">
    <location>
        <begin position="851"/>
        <end position="974"/>
    </location>
</feature>
<reference evidence="11 12" key="1">
    <citation type="submission" date="2017-07" db="EMBL/GenBank/DDBJ databases">
        <title>An improved, manually edited Actinidia chinensis var. chinensis (kiwifruit) genome highlights the challenges associated with draft genomes and gene prediction in plants.</title>
        <authorList>
            <person name="Pilkington S."/>
            <person name="Crowhurst R."/>
            <person name="Hilario E."/>
            <person name="Nardozza S."/>
            <person name="Fraser L."/>
            <person name="Peng Y."/>
            <person name="Gunaseelan K."/>
            <person name="Simpson R."/>
            <person name="Tahir J."/>
            <person name="Deroles S."/>
            <person name="Templeton K."/>
            <person name="Luo Z."/>
            <person name="Davy M."/>
            <person name="Cheng C."/>
            <person name="Mcneilage M."/>
            <person name="Scaglione D."/>
            <person name="Liu Y."/>
            <person name="Zhang Q."/>
            <person name="Datson P."/>
            <person name="De Silva N."/>
            <person name="Gardiner S."/>
            <person name="Bassett H."/>
            <person name="Chagne D."/>
            <person name="Mccallum J."/>
            <person name="Dzierzon H."/>
            <person name="Deng C."/>
            <person name="Wang Y.-Y."/>
            <person name="Barron N."/>
            <person name="Manako K."/>
            <person name="Bowen J."/>
            <person name="Foster T."/>
            <person name="Erridge Z."/>
            <person name="Tiffin H."/>
            <person name="Waite C."/>
            <person name="Davies K."/>
            <person name="Grierson E."/>
            <person name="Laing W."/>
            <person name="Kirk R."/>
            <person name="Chen X."/>
            <person name="Wood M."/>
            <person name="Montefiori M."/>
            <person name="Brummell D."/>
            <person name="Schwinn K."/>
            <person name="Catanach A."/>
            <person name="Fullerton C."/>
            <person name="Li D."/>
            <person name="Meiyalaghan S."/>
            <person name="Nieuwenhuizen N."/>
            <person name="Read N."/>
            <person name="Prakash R."/>
            <person name="Hunter D."/>
            <person name="Zhang H."/>
            <person name="Mckenzie M."/>
            <person name="Knabel M."/>
            <person name="Harris A."/>
            <person name="Allan A."/>
            <person name="Chen A."/>
            <person name="Janssen B."/>
            <person name="Plunkett B."/>
            <person name="Dwamena C."/>
            <person name="Voogd C."/>
            <person name="Leif D."/>
            <person name="Lafferty D."/>
            <person name="Souleyre E."/>
            <person name="Varkonyi-Gasic E."/>
            <person name="Gambi F."/>
            <person name="Hanley J."/>
            <person name="Yao J.-L."/>
            <person name="Cheung J."/>
            <person name="David K."/>
            <person name="Warren B."/>
            <person name="Marsh K."/>
            <person name="Snowden K."/>
            <person name="Lin-Wang K."/>
            <person name="Brian L."/>
            <person name="Martinez-Sanchez M."/>
            <person name="Wang M."/>
            <person name="Ileperuma N."/>
            <person name="Macnee N."/>
            <person name="Campin R."/>
            <person name="Mcatee P."/>
            <person name="Drummond R."/>
            <person name="Espley R."/>
            <person name="Ireland H."/>
            <person name="Wu R."/>
            <person name="Atkinson R."/>
            <person name="Karunairetnam S."/>
            <person name="Bulley S."/>
            <person name="Chunkath S."/>
            <person name="Hanley Z."/>
            <person name="Storey R."/>
            <person name="Thrimawithana A."/>
            <person name="Thomson S."/>
            <person name="David C."/>
            <person name="Testolin R."/>
        </authorList>
    </citation>
    <scope>NUCLEOTIDE SEQUENCE [LARGE SCALE GENOMIC DNA]</scope>
    <source>
        <strain evidence="12">cv. Red5</strain>
        <tissue evidence="11">Young leaf</tissue>
    </source>
</reference>
<dbReference type="FunFam" id="1.10.10.10:FF:000322">
    <property type="entry name" value="Probable disease resistance protein At1g63360"/>
    <property type="match status" value="1"/>
</dbReference>
<evidence type="ECO:0000259" key="10">
    <source>
        <dbReference type="Pfam" id="PF23598"/>
    </source>
</evidence>
<evidence type="ECO:0000256" key="4">
    <source>
        <dbReference type="ARBA" id="ARBA00022741"/>
    </source>
</evidence>
<dbReference type="OMA" id="ECHELKL"/>
<dbReference type="Gramene" id="PSS32824">
    <property type="protein sequence ID" value="PSS32824"/>
    <property type="gene ID" value="CEY00_Acc33568"/>
</dbReference>